<proteinExistence type="predicted"/>
<evidence type="ECO:0000313" key="1">
    <source>
        <dbReference type="EMBL" id="QEM03734.1"/>
    </source>
</evidence>
<dbReference type="Proteomes" id="UP000250557">
    <property type="component" value="Chromosome"/>
</dbReference>
<reference evidence="1 3" key="1">
    <citation type="submission" date="2019-08" db="EMBL/GenBank/DDBJ databases">
        <title>Comparative genome analysis confer to the adaptation heavy metal polluted environment.</title>
        <authorList>
            <person name="Li Y."/>
        </authorList>
    </citation>
    <scope>NUCLEOTIDE SEQUENCE [LARGE SCALE GENOMIC DNA]</scope>
    <source>
        <strain evidence="1 3">P2</strain>
    </source>
</reference>
<reference evidence="2 4" key="2">
    <citation type="submission" date="2021-03" db="EMBL/GenBank/DDBJ databases">
        <title>Mucilaginibacter strains isolated from gold and copper mining confer multi heavy-metal resistance.</title>
        <authorList>
            <person name="Li Y."/>
        </authorList>
    </citation>
    <scope>NUCLEOTIDE SEQUENCE [LARGE SCALE GENOMIC DNA]</scope>
    <source>
        <strain evidence="2 4">P2-4</strain>
    </source>
</reference>
<dbReference type="AlphaFoldDB" id="A0AAE6JDJ1"/>
<evidence type="ECO:0000313" key="2">
    <source>
        <dbReference type="EMBL" id="QTE47491.1"/>
    </source>
</evidence>
<gene>
    <name evidence="1" type="ORF">DIU31_009490</name>
    <name evidence="2" type="ORF">J3L21_18145</name>
</gene>
<dbReference type="InterPro" id="IPR011856">
    <property type="entry name" value="tRNA_endonuc-like_dom_sf"/>
</dbReference>
<dbReference type="RefSeq" id="WP_112652431.1">
    <property type="nucleotide sequence ID" value="NZ_CP043451.1"/>
</dbReference>
<dbReference type="EMBL" id="CP043451">
    <property type="protein sequence ID" value="QEM03734.1"/>
    <property type="molecule type" value="Genomic_DNA"/>
</dbReference>
<name>A0AAE6JDJ1_9SPHI</name>
<dbReference type="GO" id="GO:0003676">
    <property type="term" value="F:nucleic acid binding"/>
    <property type="evidence" value="ECO:0007669"/>
    <property type="project" value="InterPro"/>
</dbReference>
<sequence length="465" mass="54346">MTRINFSEKEIQEHIWKYKDDFYEIIGEFELPPLYQFNHNEQSIEELTSDKILFNIIIERIRNIFEDLQSLRLFGNEVSLGNIGETKIRADFLGKAEGIPGIYIVELKKDGQTERQAFTELLAYANQINAKFPSHSRDDNVFILICPMYGKTIEDAFLQSLVFDKRKICILHPIFEDENEITSLKLKPHIPSLEDIIHFSSNAFKKRNFDVLVYSWNNEETHWNPKPEGQNIVDMNRVAGLAAQLMEEKGIHGFVYPQQQWPEFNNLLPNTNKLVLVGLNPYKIASDNYFRINNPELEHLEPPSLFEINDEINLTNILPGLGKHNDIHTDWNYFTDLGYNWVSNLHHIGQKAVEACTINRMGVKIHSEGVFGGSFDQYESSNIESVYVFQYDLRPTGVIRELYWEVTRHDYTHWSKYGSHPFYGDAFGWAIENTESYLLFETFLRIMFYGRDNEADIDDEDIQED</sequence>
<dbReference type="Proteomes" id="UP000663940">
    <property type="component" value="Chromosome"/>
</dbReference>
<evidence type="ECO:0000313" key="3">
    <source>
        <dbReference type="Proteomes" id="UP000250557"/>
    </source>
</evidence>
<accession>A0AAE6JDJ1</accession>
<evidence type="ECO:0000313" key="4">
    <source>
        <dbReference type="Proteomes" id="UP000663940"/>
    </source>
</evidence>
<keyword evidence="4" id="KW-1185">Reference proteome</keyword>
<organism evidence="1 3">
    <name type="scientific">Mucilaginibacter rubeus</name>
    <dbReference type="NCBI Taxonomy" id="2027860"/>
    <lineage>
        <taxon>Bacteria</taxon>
        <taxon>Pseudomonadati</taxon>
        <taxon>Bacteroidota</taxon>
        <taxon>Sphingobacteriia</taxon>
        <taxon>Sphingobacteriales</taxon>
        <taxon>Sphingobacteriaceae</taxon>
        <taxon>Mucilaginibacter</taxon>
    </lineage>
</organism>
<dbReference type="EMBL" id="CP071880">
    <property type="protein sequence ID" value="QTE47491.1"/>
    <property type="molecule type" value="Genomic_DNA"/>
</dbReference>
<protein>
    <submittedName>
        <fullName evidence="1">Uncharacterized protein</fullName>
    </submittedName>
</protein>
<dbReference type="Gene3D" id="3.40.1350.10">
    <property type="match status" value="1"/>
</dbReference>